<gene>
    <name evidence="1" type="ORF">PMEA_00009360</name>
</gene>
<reference evidence="1 2" key="1">
    <citation type="submission" date="2022-05" db="EMBL/GenBank/DDBJ databases">
        <authorList>
            <consortium name="Genoscope - CEA"/>
            <person name="William W."/>
        </authorList>
    </citation>
    <scope>NUCLEOTIDE SEQUENCE [LARGE SCALE GENOMIC DNA]</scope>
</reference>
<evidence type="ECO:0000313" key="2">
    <source>
        <dbReference type="Proteomes" id="UP001159428"/>
    </source>
</evidence>
<keyword evidence="2" id="KW-1185">Reference proteome</keyword>
<comment type="caution">
    <text evidence="1">The sequence shown here is derived from an EMBL/GenBank/DDBJ whole genome shotgun (WGS) entry which is preliminary data.</text>
</comment>
<accession>A0AAU9Y4G1</accession>
<dbReference type="AlphaFoldDB" id="A0AAU9Y4G1"/>
<sequence>MSESEDVQAFWDVPVFAQQQEVRANRIDARIVNYKTKELIALDISCPWVGNRDKKNIEKTMKYGPLKWELTQQYPGYDVKQLNCIMDALGGWSKDLDATIQSLLGTKSREVLCRMKKALLSATLNIARTFKIVT</sequence>
<evidence type="ECO:0000313" key="1">
    <source>
        <dbReference type="EMBL" id="CAH3168677.1"/>
    </source>
</evidence>
<name>A0AAU9Y4G1_9CNID</name>
<proteinExistence type="predicted"/>
<dbReference type="EMBL" id="CALNXJ010000186">
    <property type="protein sequence ID" value="CAH3168677.1"/>
    <property type="molecule type" value="Genomic_DNA"/>
</dbReference>
<dbReference type="Proteomes" id="UP001159428">
    <property type="component" value="Unassembled WGS sequence"/>
</dbReference>
<protein>
    <submittedName>
        <fullName evidence="1">Uncharacterized protein</fullName>
    </submittedName>
</protein>
<organism evidence="1 2">
    <name type="scientific">Pocillopora meandrina</name>
    <dbReference type="NCBI Taxonomy" id="46732"/>
    <lineage>
        <taxon>Eukaryota</taxon>
        <taxon>Metazoa</taxon>
        <taxon>Cnidaria</taxon>
        <taxon>Anthozoa</taxon>
        <taxon>Hexacorallia</taxon>
        <taxon>Scleractinia</taxon>
        <taxon>Astrocoeniina</taxon>
        <taxon>Pocilloporidae</taxon>
        <taxon>Pocillopora</taxon>
    </lineage>
</organism>